<dbReference type="PROSITE" id="PS51324">
    <property type="entry name" value="ERV_ALR"/>
    <property type="match status" value="1"/>
</dbReference>
<name>A0A6C0KP12_9ZZZZ</name>
<proteinExistence type="predicted"/>
<dbReference type="EMBL" id="MN740943">
    <property type="protein sequence ID" value="QHU18921.1"/>
    <property type="molecule type" value="Genomic_DNA"/>
</dbReference>
<organism evidence="8">
    <name type="scientific">viral metagenome</name>
    <dbReference type="NCBI Taxonomy" id="1070528"/>
    <lineage>
        <taxon>unclassified sequences</taxon>
        <taxon>metagenomes</taxon>
        <taxon>organismal metagenomes</taxon>
    </lineage>
</organism>
<feature type="domain" description="ERV/ALR sulfhydryl oxidase" evidence="7">
    <location>
        <begin position="1"/>
        <end position="102"/>
    </location>
</feature>
<keyword evidence="6" id="KW-1015">Disulfide bond</keyword>
<keyword evidence="3" id="KW-0285">Flavoprotein</keyword>
<protein>
    <recommendedName>
        <fullName evidence="2">thiol oxidase</fullName>
        <ecNumber evidence="2">1.8.3.2</ecNumber>
    </recommendedName>
</protein>
<comment type="cofactor">
    <cofactor evidence="1">
        <name>FAD</name>
        <dbReference type="ChEBI" id="CHEBI:57692"/>
    </cofactor>
</comment>
<evidence type="ECO:0000256" key="3">
    <source>
        <dbReference type="ARBA" id="ARBA00022630"/>
    </source>
</evidence>
<evidence type="ECO:0000256" key="4">
    <source>
        <dbReference type="ARBA" id="ARBA00022827"/>
    </source>
</evidence>
<keyword evidence="5" id="KW-0560">Oxidoreductase</keyword>
<dbReference type="AlphaFoldDB" id="A0A6C0KP12"/>
<sequence length="150" mass="17717">MSPSNWGPPTWDFIHTICAKIKPESFSVIGPSLISYLMKISTNLPCPECSNHSRLFWNNVSISNIKTNLDLINLMFVFHQKVNKRNNKLPYKYENLQIYESKNLINTYNNFMRNFNTKGNMKLMTDSFQRNLMMTSLKRWLMSNINHFII</sequence>
<reference evidence="8" key="1">
    <citation type="journal article" date="2020" name="Nature">
        <title>Giant virus diversity and host interactions through global metagenomics.</title>
        <authorList>
            <person name="Schulz F."/>
            <person name="Roux S."/>
            <person name="Paez-Espino D."/>
            <person name="Jungbluth S."/>
            <person name="Walsh D.A."/>
            <person name="Denef V.J."/>
            <person name="McMahon K.D."/>
            <person name="Konstantinidis K.T."/>
            <person name="Eloe-Fadrosh E.A."/>
            <person name="Kyrpides N.C."/>
            <person name="Woyke T."/>
        </authorList>
    </citation>
    <scope>NUCLEOTIDE SEQUENCE</scope>
    <source>
        <strain evidence="8">GVMAG-S-3300013014-104</strain>
    </source>
</reference>
<dbReference type="EC" id="1.8.3.2" evidence="2"/>
<evidence type="ECO:0000259" key="7">
    <source>
        <dbReference type="PROSITE" id="PS51324"/>
    </source>
</evidence>
<accession>A0A6C0KP12</accession>
<evidence type="ECO:0000256" key="6">
    <source>
        <dbReference type="ARBA" id="ARBA00023157"/>
    </source>
</evidence>
<evidence type="ECO:0000256" key="1">
    <source>
        <dbReference type="ARBA" id="ARBA00001974"/>
    </source>
</evidence>
<evidence type="ECO:0000256" key="5">
    <source>
        <dbReference type="ARBA" id="ARBA00023002"/>
    </source>
</evidence>
<dbReference type="InterPro" id="IPR017905">
    <property type="entry name" value="ERV/ALR_sulphydryl_oxidase"/>
</dbReference>
<dbReference type="GO" id="GO:0016972">
    <property type="term" value="F:thiol oxidase activity"/>
    <property type="evidence" value="ECO:0007669"/>
    <property type="project" value="UniProtKB-EC"/>
</dbReference>
<keyword evidence="4" id="KW-0274">FAD</keyword>
<dbReference type="Gene3D" id="1.20.120.310">
    <property type="entry name" value="ERV/ALR sulfhydryl oxidase domain"/>
    <property type="match status" value="1"/>
</dbReference>
<evidence type="ECO:0000256" key="2">
    <source>
        <dbReference type="ARBA" id="ARBA00012512"/>
    </source>
</evidence>
<dbReference type="Pfam" id="PF04777">
    <property type="entry name" value="Evr1_Alr"/>
    <property type="match status" value="1"/>
</dbReference>
<dbReference type="InterPro" id="IPR036774">
    <property type="entry name" value="ERV/ALR_sulphydryl_oxid_sf"/>
</dbReference>
<dbReference type="SUPFAM" id="SSF69000">
    <property type="entry name" value="FAD-dependent thiol oxidase"/>
    <property type="match status" value="1"/>
</dbReference>
<evidence type="ECO:0000313" key="8">
    <source>
        <dbReference type="EMBL" id="QHU18921.1"/>
    </source>
</evidence>